<dbReference type="EMBL" id="JAZAVK010000058">
    <property type="protein sequence ID" value="KAK7427063.1"/>
    <property type="molecule type" value="Genomic_DNA"/>
</dbReference>
<evidence type="ECO:0000256" key="2">
    <source>
        <dbReference type="SAM" id="SignalP"/>
    </source>
</evidence>
<evidence type="ECO:0000313" key="4">
    <source>
        <dbReference type="EMBL" id="KAK7427063.1"/>
    </source>
</evidence>
<comment type="caution">
    <text evidence="4">The sequence shown here is derived from an EMBL/GenBank/DDBJ whole genome shotgun (WGS) entry which is preliminary data.</text>
</comment>
<feature type="chain" id="PRO_5045124317" description="Peptidase S1 domain-containing protein" evidence="2">
    <location>
        <begin position="20"/>
        <end position="126"/>
    </location>
</feature>
<name>A0ABR1I0M5_9HYPO</name>
<dbReference type="PANTHER" id="PTHR24276:SF98">
    <property type="entry name" value="FI18310P1-RELATED"/>
    <property type="match status" value="1"/>
</dbReference>
<keyword evidence="2" id="KW-0732">Signal</keyword>
<organism evidence="4 5">
    <name type="scientific">Neonectria magnoliae</name>
    <dbReference type="NCBI Taxonomy" id="2732573"/>
    <lineage>
        <taxon>Eukaryota</taxon>
        <taxon>Fungi</taxon>
        <taxon>Dikarya</taxon>
        <taxon>Ascomycota</taxon>
        <taxon>Pezizomycotina</taxon>
        <taxon>Sordariomycetes</taxon>
        <taxon>Hypocreomycetidae</taxon>
        <taxon>Hypocreales</taxon>
        <taxon>Nectriaceae</taxon>
        <taxon>Neonectria</taxon>
    </lineage>
</organism>
<dbReference type="InterPro" id="IPR043504">
    <property type="entry name" value="Peptidase_S1_PA_chymotrypsin"/>
</dbReference>
<keyword evidence="5" id="KW-1185">Reference proteome</keyword>
<gene>
    <name evidence="4" type="ORF">QQZ08_006490</name>
</gene>
<dbReference type="InterPro" id="IPR001254">
    <property type="entry name" value="Trypsin_dom"/>
</dbReference>
<accession>A0ABR1I0M5</accession>
<dbReference type="PROSITE" id="PS50240">
    <property type="entry name" value="TRYPSIN_DOM"/>
    <property type="match status" value="1"/>
</dbReference>
<evidence type="ECO:0000259" key="3">
    <source>
        <dbReference type="PROSITE" id="PS50240"/>
    </source>
</evidence>
<dbReference type="Gene3D" id="2.40.10.10">
    <property type="entry name" value="Trypsin-like serine proteases"/>
    <property type="match status" value="2"/>
</dbReference>
<keyword evidence="1" id="KW-1015">Disulfide bond</keyword>
<evidence type="ECO:0000256" key="1">
    <source>
        <dbReference type="ARBA" id="ARBA00023157"/>
    </source>
</evidence>
<dbReference type="Proteomes" id="UP001498421">
    <property type="component" value="Unassembled WGS sequence"/>
</dbReference>
<dbReference type="PROSITE" id="PS00134">
    <property type="entry name" value="TRYPSIN_HIS"/>
    <property type="match status" value="1"/>
</dbReference>
<feature type="domain" description="Peptidase S1" evidence="3">
    <location>
        <begin position="35"/>
        <end position="90"/>
    </location>
</feature>
<dbReference type="Pfam" id="PF00089">
    <property type="entry name" value="Trypsin"/>
    <property type="match status" value="1"/>
</dbReference>
<evidence type="ECO:0000313" key="5">
    <source>
        <dbReference type="Proteomes" id="UP001498421"/>
    </source>
</evidence>
<protein>
    <recommendedName>
        <fullName evidence="3">Peptidase S1 domain-containing protein</fullName>
    </recommendedName>
</protein>
<sequence>MTPILTLAVALAMPAMSLAAAITKPFGLTGRAESIVGGTTASSGEFPYIVSLSHSGSHFCGGVLLNANTVLTAAHCSVDYAASTVKVRAGTLTWASGARRLATLRFRCKALIPLQAPQQQSQVGDF</sequence>
<proteinExistence type="predicted"/>
<reference evidence="4 5" key="1">
    <citation type="journal article" date="2025" name="Microbiol. Resour. Announc.">
        <title>Draft genome sequences for Neonectria magnoliae and Neonectria punicea, canker pathogens of Liriodendron tulipifera and Acer saccharum in West Virginia.</title>
        <authorList>
            <person name="Petronek H.M."/>
            <person name="Kasson M.T."/>
            <person name="Metheny A.M."/>
            <person name="Stauder C.M."/>
            <person name="Lovett B."/>
            <person name="Lynch S.C."/>
            <person name="Garnas J.R."/>
            <person name="Kasson L.R."/>
            <person name="Stajich J.E."/>
        </authorList>
    </citation>
    <scope>NUCLEOTIDE SEQUENCE [LARGE SCALE GENOMIC DNA]</scope>
    <source>
        <strain evidence="4 5">NRRL 64651</strain>
    </source>
</reference>
<dbReference type="InterPro" id="IPR050430">
    <property type="entry name" value="Peptidase_S1"/>
</dbReference>
<dbReference type="InterPro" id="IPR018114">
    <property type="entry name" value="TRYPSIN_HIS"/>
</dbReference>
<dbReference type="PANTHER" id="PTHR24276">
    <property type="entry name" value="POLYSERASE-RELATED"/>
    <property type="match status" value="1"/>
</dbReference>
<dbReference type="SUPFAM" id="SSF50494">
    <property type="entry name" value="Trypsin-like serine proteases"/>
    <property type="match status" value="1"/>
</dbReference>
<dbReference type="InterPro" id="IPR009003">
    <property type="entry name" value="Peptidase_S1_PA"/>
</dbReference>
<feature type="signal peptide" evidence="2">
    <location>
        <begin position="1"/>
        <end position="19"/>
    </location>
</feature>